<dbReference type="EMBL" id="CP000967">
    <property type="protein sequence ID" value="ACD56854.1"/>
    <property type="molecule type" value="Genomic_DNA"/>
</dbReference>
<evidence type="ECO:0008006" key="3">
    <source>
        <dbReference type="Google" id="ProtNLM"/>
    </source>
</evidence>
<gene>
    <name evidence="1" type="ordered locus">PXO_03673</name>
</gene>
<evidence type="ECO:0000313" key="2">
    <source>
        <dbReference type="Proteomes" id="UP000001740"/>
    </source>
</evidence>
<dbReference type="Proteomes" id="UP000001740">
    <property type="component" value="Chromosome"/>
</dbReference>
<dbReference type="KEGG" id="xop:PXO_03673"/>
<organism evidence="1 2">
    <name type="scientific">Xanthomonas oryzae pv. oryzae (strain PXO99A)</name>
    <dbReference type="NCBI Taxonomy" id="360094"/>
    <lineage>
        <taxon>Bacteria</taxon>
        <taxon>Pseudomonadati</taxon>
        <taxon>Pseudomonadota</taxon>
        <taxon>Gammaproteobacteria</taxon>
        <taxon>Lysobacterales</taxon>
        <taxon>Lysobacteraceae</taxon>
        <taxon>Xanthomonas</taxon>
    </lineage>
</organism>
<evidence type="ECO:0000313" key="1">
    <source>
        <dbReference type="EMBL" id="ACD56854.1"/>
    </source>
</evidence>
<dbReference type="AlphaFoldDB" id="A0A0K0GFI9"/>
<name>A0A0K0GFI9_XANOP</name>
<dbReference type="HOGENOM" id="CLU_3259867_0_0_6"/>
<reference evidence="1 2" key="1">
    <citation type="journal article" date="2008" name="BMC Genomics">
        <title>Genome sequence and rapid evolution of the rice pathogen Xanthomonas oryzae pv. oryzae PXO99A.</title>
        <authorList>
            <person name="Salzberg S.L."/>
            <person name="Sommer D.D."/>
            <person name="Schatz M.C."/>
            <person name="Phillippy A.M."/>
            <person name="Rabinowicz P.D."/>
            <person name="Tsuge S."/>
            <person name="Furutani A."/>
            <person name="Ochiai H."/>
            <person name="Delcher A.L."/>
            <person name="Kelley D."/>
            <person name="Madupu R."/>
            <person name="Puiu D."/>
            <person name="Radune D."/>
            <person name="Shumway M."/>
            <person name="Trapnell C."/>
            <person name="Aparna G."/>
            <person name="Jha G."/>
            <person name="Pandey A."/>
            <person name="Patil P.B."/>
            <person name="Ishihara H."/>
            <person name="Meyer D.F."/>
            <person name="Szurek B."/>
            <person name="Verdier V."/>
            <person name="Koebnik R."/>
            <person name="Dow J.M."/>
            <person name="Ryan R.P."/>
            <person name="Hirata H."/>
            <person name="Tsuyumu S."/>
            <person name="Won Lee S."/>
            <person name="Seo Y.S."/>
            <person name="Sriariyanum M."/>
            <person name="Ronald P.C."/>
            <person name="Sonti R.V."/>
            <person name="Van Sluys M.A."/>
            <person name="Leach J.E."/>
            <person name="White F.F."/>
            <person name="Bogdanove A.J."/>
        </authorList>
    </citation>
    <scope>NUCLEOTIDE SEQUENCE [LARGE SCALE GENOMIC DNA]</scope>
    <source>
        <strain evidence="1 2">PXO99A</strain>
    </source>
</reference>
<sequence length="42" mass="4587">MQMEVSGYHHNVAGKFLALTPALYAAGAGQVELRTVRYHALD</sequence>
<accession>A0A0K0GFI9</accession>
<proteinExistence type="predicted"/>
<protein>
    <recommendedName>
        <fullName evidence="3">Xylosidase</fullName>
    </recommendedName>
</protein>